<dbReference type="AlphaFoldDB" id="A0A811VG06"/>
<sequence>MSVSRDRPVSELFYFGRQNNHFERELYLKEPLFKSKTSNEYSPHLPGGGLEKLAGCFKEENYFKLNDWKLLLKMREQTLRGAGYDTTEMNHVIEQLNEMDHLVTHHNQSLMNKHKNCMEELYFLNEETMNLRRLEKKMHAELEQKLREQQKLESTRRAAEQLANTMETLPTMRNIRYEQ</sequence>
<dbReference type="Proteomes" id="UP000606786">
    <property type="component" value="Unassembled WGS sequence"/>
</dbReference>
<dbReference type="EMBL" id="CAJHJT010000056">
    <property type="protein sequence ID" value="CAD7014230.1"/>
    <property type="molecule type" value="Genomic_DNA"/>
</dbReference>
<protein>
    <submittedName>
        <fullName evidence="2">(Mediterranean fruit fly) hypothetical protein</fullName>
    </submittedName>
</protein>
<evidence type="ECO:0000313" key="3">
    <source>
        <dbReference type="Proteomes" id="UP000606786"/>
    </source>
</evidence>
<keyword evidence="3" id="KW-1185">Reference proteome</keyword>
<gene>
    <name evidence="2" type="ORF">CCAP1982_LOCUS22233</name>
</gene>
<keyword evidence="1" id="KW-0175">Coiled coil</keyword>
<name>A0A811VG06_CERCA</name>
<feature type="coiled-coil region" evidence="1">
    <location>
        <begin position="124"/>
        <end position="165"/>
    </location>
</feature>
<comment type="caution">
    <text evidence="2">The sequence shown here is derived from an EMBL/GenBank/DDBJ whole genome shotgun (WGS) entry which is preliminary data.</text>
</comment>
<dbReference type="OrthoDB" id="7881106at2759"/>
<organism evidence="2 3">
    <name type="scientific">Ceratitis capitata</name>
    <name type="common">Mediterranean fruit fly</name>
    <name type="synonym">Tephritis capitata</name>
    <dbReference type="NCBI Taxonomy" id="7213"/>
    <lineage>
        <taxon>Eukaryota</taxon>
        <taxon>Metazoa</taxon>
        <taxon>Ecdysozoa</taxon>
        <taxon>Arthropoda</taxon>
        <taxon>Hexapoda</taxon>
        <taxon>Insecta</taxon>
        <taxon>Pterygota</taxon>
        <taxon>Neoptera</taxon>
        <taxon>Endopterygota</taxon>
        <taxon>Diptera</taxon>
        <taxon>Brachycera</taxon>
        <taxon>Muscomorpha</taxon>
        <taxon>Tephritoidea</taxon>
        <taxon>Tephritidae</taxon>
        <taxon>Ceratitis</taxon>
        <taxon>Ceratitis</taxon>
    </lineage>
</organism>
<evidence type="ECO:0000313" key="2">
    <source>
        <dbReference type="EMBL" id="CAD7014230.1"/>
    </source>
</evidence>
<evidence type="ECO:0000256" key="1">
    <source>
        <dbReference type="SAM" id="Coils"/>
    </source>
</evidence>
<proteinExistence type="predicted"/>
<reference evidence="2" key="1">
    <citation type="submission" date="2020-11" db="EMBL/GenBank/DDBJ databases">
        <authorList>
            <person name="Whitehead M."/>
        </authorList>
    </citation>
    <scope>NUCLEOTIDE SEQUENCE</scope>
    <source>
        <strain evidence="2">EGII</strain>
    </source>
</reference>
<accession>A0A811VG06</accession>